<keyword evidence="1" id="KW-1133">Transmembrane helix</keyword>
<dbReference type="SUPFAM" id="SSF82171">
    <property type="entry name" value="DPP6 N-terminal domain-like"/>
    <property type="match status" value="1"/>
</dbReference>
<keyword evidence="4" id="KW-1185">Reference proteome</keyword>
<keyword evidence="1" id="KW-0472">Membrane</keyword>
<dbReference type="RefSeq" id="WP_279929213.1">
    <property type="nucleotide sequence ID" value="NZ_JARWBG010000019.1"/>
</dbReference>
<dbReference type="Pfam" id="PF20703">
    <property type="entry name" value="nSTAND1"/>
    <property type="match status" value="1"/>
</dbReference>
<dbReference type="InterPro" id="IPR011044">
    <property type="entry name" value="Quino_amine_DH_bsu"/>
</dbReference>
<keyword evidence="1" id="KW-0812">Transmembrane</keyword>
<dbReference type="InterPro" id="IPR009003">
    <property type="entry name" value="Peptidase_S1_PA"/>
</dbReference>
<dbReference type="SUPFAM" id="SSF52540">
    <property type="entry name" value="P-loop containing nucleoside triphosphate hydrolases"/>
    <property type="match status" value="1"/>
</dbReference>
<accession>A0ABT6HPH7</accession>
<organism evidence="3 4">
    <name type="scientific">Streptomyces chengmaiensis</name>
    <dbReference type="NCBI Taxonomy" id="3040919"/>
    <lineage>
        <taxon>Bacteria</taxon>
        <taxon>Bacillati</taxon>
        <taxon>Actinomycetota</taxon>
        <taxon>Actinomycetes</taxon>
        <taxon>Kitasatosporales</taxon>
        <taxon>Streptomycetaceae</taxon>
        <taxon>Streptomyces</taxon>
    </lineage>
</organism>
<dbReference type="InterPro" id="IPR011042">
    <property type="entry name" value="6-blade_b-propeller_TolB-like"/>
</dbReference>
<name>A0ABT6HPH7_9ACTN</name>
<comment type="caution">
    <text evidence="3">The sequence shown here is derived from an EMBL/GenBank/DDBJ whole genome shotgun (WGS) entry which is preliminary data.</text>
</comment>
<gene>
    <name evidence="3" type="ORF">QCN29_17880</name>
</gene>
<dbReference type="EMBL" id="JARWBG010000019">
    <property type="protein sequence ID" value="MDH2390627.1"/>
    <property type="molecule type" value="Genomic_DNA"/>
</dbReference>
<dbReference type="InterPro" id="IPR043504">
    <property type="entry name" value="Peptidase_S1_PA_chymotrypsin"/>
</dbReference>
<dbReference type="InterPro" id="IPR049052">
    <property type="entry name" value="nSTAND1"/>
</dbReference>
<dbReference type="Proteomes" id="UP001223144">
    <property type="component" value="Unassembled WGS sequence"/>
</dbReference>
<evidence type="ECO:0000313" key="3">
    <source>
        <dbReference type="EMBL" id="MDH2390627.1"/>
    </source>
</evidence>
<reference evidence="3 4" key="1">
    <citation type="submission" date="2023-04" db="EMBL/GenBank/DDBJ databases">
        <title>Streptomyces chengmaiensis sp. nov. isolated from the stem of mangrove plant in Hainan.</title>
        <authorList>
            <person name="Huang X."/>
            <person name="Zhou S."/>
            <person name="Chu X."/>
            <person name="Xie Y."/>
            <person name="Lin Y."/>
        </authorList>
    </citation>
    <scope>NUCLEOTIDE SEQUENCE [LARGE SCALE GENOMIC DNA]</scope>
    <source>
        <strain evidence="3 4">HNM0663</strain>
    </source>
</reference>
<dbReference type="SUPFAM" id="SSF50494">
    <property type="entry name" value="Trypsin-like serine proteases"/>
    <property type="match status" value="1"/>
</dbReference>
<feature type="domain" description="Novel STAND NTPase 1" evidence="2">
    <location>
        <begin position="229"/>
        <end position="618"/>
    </location>
</feature>
<evidence type="ECO:0000313" key="4">
    <source>
        <dbReference type="Proteomes" id="UP001223144"/>
    </source>
</evidence>
<dbReference type="Pfam" id="PF13365">
    <property type="entry name" value="Trypsin_2"/>
    <property type="match status" value="1"/>
</dbReference>
<feature type="transmembrane region" description="Helical" evidence="1">
    <location>
        <begin position="668"/>
        <end position="688"/>
    </location>
</feature>
<dbReference type="Gene3D" id="2.40.10.10">
    <property type="entry name" value="Trypsin-like serine proteases"/>
    <property type="match status" value="2"/>
</dbReference>
<evidence type="ECO:0000256" key="1">
    <source>
        <dbReference type="SAM" id="Phobius"/>
    </source>
</evidence>
<evidence type="ECO:0000259" key="2">
    <source>
        <dbReference type="Pfam" id="PF20703"/>
    </source>
</evidence>
<dbReference type="InterPro" id="IPR027417">
    <property type="entry name" value="P-loop_NTPase"/>
</dbReference>
<sequence>MTEIQERDTEEAEPALVSAVVRVKGPDGAIGGAGFLIAPDLVLTCAHVVSDALERPREDTVEAGAEVTVDVPLARNADGVDGGDHGAEVQRWLPIRPDQTGDIAVLRLRNRIPGARPLPVIDPQRGVWDHDARAVGFTGDNPDGIWQSGRFRGPTRQGWIQLSRANGESVYVKGGFSGSPVWDNELGAAVGMMVAAQPVREAQQAFVLRTRTLLKEVPELAPYVSPASPFRGLSTFQEGDADVFFGRDDDIERVVTALRGDQPTVTVYGPSGCGKSSLALAGVVPRMRQDGYRILQVNATRFSSLRAALATELFEIVTSREYGPPRAQNADQVDRWLRELGLADAFHRVAGQPAARLLIVLDQAEALLNRSEPELAEAVELLVPQRQPTGLRVLVTLRADFMDGALSHAHLGPALKRGVTLPLTPMTRNQLHAVINEPLKRIPAVEYDPGLDRRILDDAGGEPGILPLLGFVLAQLWERRATGRLRAATYEDIGAVSGALRRHAEQAWRECVPPGSEAEARRLLTGLVRVLPGGEAPLRRALTREEAGEECWRLAQALAERRLLVLYGSDGRPETAELAHEALITAWPMLAELVRADADFLAVRAEVQHDLERWWRADGSADLLPGPLQLAAVEARLRGREADLTEEQREFLALAHRRRRAQRLRVRMGWVAVAVVLALFAGLGTFLVQESRVSAQREAEGRSRALAVQSDESTDVNPGQAALAALAAYEIAPTQEARSALMRRYEELRDAGWALTGAEGEARGAVMSADGRVTLVTTASGRATLFVRTAEGRVRQEPLRLPDNVLSPVVSRDGRRIAYVRDVDGVVVWHDVTPSGKRLVGPAHPLQGALKERSLTLQGGTIKIMDFSPDGRRLVGVSAAASTRPVQVWDLWTGRPRVLPKRVAHLSEVWFGPDGNTLVAKHSPRIAGKNSLVAIDIAAGTMRQLASDVDHTGNGVSGDGSVVVVCREKQPDPDTIGEAHYQAIRVSDGQVLGRHVRGRDTSCREVAVNEKGDHFAVLAMTDEWNLVDTRRDGKARRFLGPSSDKKIDHLPLLGTARKPVIVTRDDHAVTGWPLLEYDGSIAYSPPQLLGDGSRMVVRVGRDGRILRVMETEGEERTLAEVRSDAETPPDAKQPIQVNGSETLVADVSDRNHVTVRELSSLRRVAEFTAAQLPPNEGAKPQEGLDLTQPELLEFRFLGDDRLVTVSGTLVEHWDARAGRRLSQPVDLRDLRLTTKDRPSYIVGRHPEPGHLKVTVHGEPDVHAINLSTGKENKDLRLRLGDDLATAVFLKDSRYAAVMTTGGMVELWSIRPGQPTRRVAGPLGPLNPNRWAANNPGDAGFFLANNSSVRFLKADDPGYRETYEFGEKQGFLAATKDGKALLRSPVSGGRVSLVRLDPALWKRHLCAVLGRDLTDVERSSLSEGLPSEICPS</sequence>
<dbReference type="SUPFAM" id="SSF50969">
    <property type="entry name" value="YVTN repeat-like/Quinoprotein amine dehydrogenase"/>
    <property type="match status" value="1"/>
</dbReference>
<dbReference type="Gene3D" id="2.120.10.30">
    <property type="entry name" value="TolB, C-terminal domain"/>
    <property type="match status" value="1"/>
</dbReference>
<dbReference type="Gene3D" id="3.40.50.300">
    <property type="entry name" value="P-loop containing nucleotide triphosphate hydrolases"/>
    <property type="match status" value="1"/>
</dbReference>
<proteinExistence type="predicted"/>
<protein>
    <submittedName>
        <fullName evidence="3">Trypsin-like peptidase domain-containing protein</fullName>
    </submittedName>
</protein>